<dbReference type="EC" id="1.8.1.8" evidence="1"/>
<reference evidence="2" key="1">
    <citation type="journal article" date="2022" name="Nat. Commun.">
        <title>Chromosome evolution and the genetic basis of agronomically important traits in greater yam.</title>
        <authorList>
            <person name="Bredeson J.V."/>
            <person name="Lyons J.B."/>
            <person name="Oniyinde I.O."/>
            <person name="Okereke N.R."/>
            <person name="Kolade O."/>
            <person name="Nnabue I."/>
            <person name="Nwadili C.O."/>
            <person name="Hribova E."/>
            <person name="Parker M."/>
            <person name="Nwogha J."/>
            <person name="Shu S."/>
            <person name="Carlson J."/>
            <person name="Kariba R."/>
            <person name="Muthemba S."/>
            <person name="Knop K."/>
            <person name="Barton G.J."/>
            <person name="Sherwood A.V."/>
            <person name="Lopez-Montes A."/>
            <person name="Asiedu R."/>
            <person name="Jamnadass R."/>
            <person name="Muchugi A."/>
            <person name="Goodstein D."/>
            <person name="Egesi C.N."/>
            <person name="Featherston J."/>
            <person name="Asfaw A."/>
            <person name="Simpson G.G."/>
            <person name="Dolezel J."/>
            <person name="Hendre P.S."/>
            <person name="Van Deynze A."/>
            <person name="Kumar P.L."/>
            <person name="Obidiegwu J.E."/>
            <person name="Bhattacharjee R."/>
            <person name="Rokhsar D.S."/>
        </authorList>
    </citation>
    <scope>NUCLEOTIDE SEQUENCE [LARGE SCALE GENOMIC DNA]</scope>
    <source>
        <strain evidence="2">cv. TDa95/00328</strain>
    </source>
</reference>
<sequence length="578" mass="64834">MAGVETAANGVGSHDLVSILSGESRDFLVRHNGDQVKTSDLKGKVVALYFSASWCGPCRRFTPKLIEVYGELSSQGKGFEVVFVSGDEDEEAFNGYFAKMPWLAIPFSDEKTRDSLNELFKVRGIPHLVILSESGVVLTEEGVEAVREYGAVAYPFSQEKIKQFQEQELAAKQAQTLRSVLVSNSRDFLVSNNGTKVPVSELEGKVVGLYFSVSSFPGSREFTPLLVKVYDKLKENGENFEVVLVSLDDEESTFNHSFERMPWLAIPFKDKALEKLPRYFELETLPTLVILGPDGKTLNSNVAELVEEHGHEAYPFTPEKIQELAELARVRLESQTLESLLVSGELDYVIGKGGAKIPVSELVGKNILLYFSAHWCPPCRAFLPQLIATYNKIKEKDSAFELVFLSSDKDQSSFDDYFAEMPWLALPFGDERKKFLSRKFKIRGIPSLVAIGPSGKTVTTEARGLIMVHGADAYPFTDERIKELEAEIEEMAKSWPKTLKHHLHEEHELVLTRRRQYNCDGCKDAGQGWSFYCEECDFDLHPKCALEDAEEKSVANEEGEEKTSKEGYVCDGEVCYKV</sequence>
<gene>
    <name evidence="1" type="ORF">IHE45_18G007000</name>
</gene>
<keyword evidence="2" id="KW-1185">Reference proteome</keyword>
<proteinExistence type="predicted"/>
<evidence type="ECO:0000313" key="2">
    <source>
        <dbReference type="Proteomes" id="UP000827976"/>
    </source>
</evidence>
<protein>
    <submittedName>
        <fullName evidence="1">Protein-disulfide reductase protein</fullName>
        <ecNumber evidence="1">1.8.1.8</ecNumber>
    </submittedName>
</protein>
<organism evidence="1 2">
    <name type="scientific">Dioscorea alata</name>
    <name type="common">Purple yam</name>
    <dbReference type="NCBI Taxonomy" id="55571"/>
    <lineage>
        <taxon>Eukaryota</taxon>
        <taxon>Viridiplantae</taxon>
        <taxon>Streptophyta</taxon>
        <taxon>Embryophyta</taxon>
        <taxon>Tracheophyta</taxon>
        <taxon>Spermatophyta</taxon>
        <taxon>Magnoliopsida</taxon>
        <taxon>Liliopsida</taxon>
        <taxon>Dioscoreales</taxon>
        <taxon>Dioscoreaceae</taxon>
        <taxon>Dioscorea</taxon>
    </lineage>
</organism>
<evidence type="ECO:0000313" key="1">
    <source>
        <dbReference type="EMBL" id="KAH7655385.1"/>
    </source>
</evidence>
<dbReference type="EMBL" id="CM037028">
    <property type="protein sequence ID" value="KAH7655385.1"/>
    <property type="molecule type" value="Genomic_DNA"/>
</dbReference>
<keyword evidence="1" id="KW-0560">Oxidoreductase</keyword>
<dbReference type="Proteomes" id="UP000827976">
    <property type="component" value="Chromosome 18"/>
</dbReference>
<name>A0ACB7U4Z6_DIOAL</name>
<accession>A0ACB7U4Z6</accession>
<comment type="caution">
    <text evidence="1">The sequence shown here is derived from an EMBL/GenBank/DDBJ whole genome shotgun (WGS) entry which is preliminary data.</text>
</comment>